<evidence type="ECO:0000313" key="3">
    <source>
        <dbReference type="EMBL" id="KZP18916.1"/>
    </source>
</evidence>
<dbReference type="Proteomes" id="UP000076532">
    <property type="component" value="Unassembled WGS sequence"/>
</dbReference>
<evidence type="ECO:0008006" key="5">
    <source>
        <dbReference type="Google" id="ProtNLM"/>
    </source>
</evidence>
<feature type="region of interest" description="Disordered" evidence="2">
    <location>
        <begin position="1"/>
        <end position="28"/>
    </location>
</feature>
<sequence>MSSPTRSPSLESITSSALPNSGKEYTLESTPLDCSVRVERTTISKPMQDRGRGTEIDASFMEWAEFKAWKQQRDDLQATNSAPKAIERHARFFLPAENIFFLVGSTLYSVPRAPFERHSSTFVGKGLTQDVPLTLEDVQVSHLDHFLSILFPFEYGMYTASTVEEWTAILHLAEKWCFRSIRDLAIRHLTPIANDIDKIILGRQFGISQWLGGAYLAVCMREKNLTEEEGRGMDVEDIIKISSIRQQFGLGARPQVTLPLSIGEVHARFGLTKYGPPPTDIECATFIAPSASSEISPVDPDEGRDGPNQEPAVVTNELSSEAKVKATAELERAERAKERERTERALKAYVASPLCPTLQGNDLARFRDAKSAIQVENRKQELLDFIASYKDETSESI</sequence>
<feature type="compositionally biased region" description="Polar residues" evidence="2">
    <location>
        <begin position="1"/>
        <end position="19"/>
    </location>
</feature>
<accession>A0A166HJ73</accession>
<evidence type="ECO:0000256" key="2">
    <source>
        <dbReference type="SAM" id="MobiDB-lite"/>
    </source>
</evidence>
<keyword evidence="1" id="KW-0175">Coiled coil</keyword>
<gene>
    <name evidence="3" type="ORF">FIBSPDRAFT_828733</name>
</gene>
<evidence type="ECO:0000256" key="1">
    <source>
        <dbReference type="SAM" id="Coils"/>
    </source>
</evidence>
<keyword evidence="4" id="KW-1185">Reference proteome</keyword>
<protein>
    <recommendedName>
        <fullName evidence="5">BTB domain-containing protein</fullName>
    </recommendedName>
</protein>
<evidence type="ECO:0000313" key="4">
    <source>
        <dbReference type="Proteomes" id="UP000076532"/>
    </source>
</evidence>
<feature type="region of interest" description="Disordered" evidence="2">
    <location>
        <begin position="292"/>
        <end position="315"/>
    </location>
</feature>
<dbReference type="EMBL" id="KV417568">
    <property type="protein sequence ID" value="KZP18916.1"/>
    <property type="molecule type" value="Genomic_DNA"/>
</dbReference>
<dbReference type="OrthoDB" id="2367075at2759"/>
<proteinExistence type="predicted"/>
<feature type="coiled-coil region" evidence="1">
    <location>
        <begin position="316"/>
        <end position="343"/>
    </location>
</feature>
<name>A0A166HJ73_9AGAM</name>
<dbReference type="AlphaFoldDB" id="A0A166HJ73"/>
<reference evidence="3 4" key="1">
    <citation type="journal article" date="2016" name="Mol. Biol. Evol.">
        <title>Comparative Genomics of Early-Diverging Mushroom-Forming Fungi Provides Insights into the Origins of Lignocellulose Decay Capabilities.</title>
        <authorList>
            <person name="Nagy L.G."/>
            <person name="Riley R."/>
            <person name="Tritt A."/>
            <person name="Adam C."/>
            <person name="Daum C."/>
            <person name="Floudas D."/>
            <person name="Sun H."/>
            <person name="Yadav J.S."/>
            <person name="Pangilinan J."/>
            <person name="Larsson K.H."/>
            <person name="Matsuura K."/>
            <person name="Barry K."/>
            <person name="Labutti K."/>
            <person name="Kuo R."/>
            <person name="Ohm R.A."/>
            <person name="Bhattacharya S.S."/>
            <person name="Shirouzu T."/>
            <person name="Yoshinaga Y."/>
            <person name="Martin F.M."/>
            <person name="Grigoriev I.V."/>
            <person name="Hibbett D.S."/>
        </authorList>
    </citation>
    <scope>NUCLEOTIDE SEQUENCE [LARGE SCALE GENOMIC DNA]</scope>
    <source>
        <strain evidence="3 4">CBS 109695</strain>
    </source>
</reference>
<organism evidence="3 4">
    <name type="scientific">Athelia psychrophila</name>
    <dbReference type="NCBI Taxonomy" id="1759441"/>
    <lineage>
        <taxon>Eukaryota</taxon>
        <taxon>Fungi</taxon>
        <taxon>Dikarya</taxon>
        <taxon>Basidiomycota</taxon>
        <taxon>Agaricomycotina</taxon>
        <taxon>Agaricomycetes</taxon>
        <taxon>Agaricomycetidae</taxon>
        <taxon>Atheliales</taxon>
        <taxon>Atheliaceae</taxon>
        <taxon>Athelia</taxon>
    </lineage>
</organism>